<protein>
    <recommendedName>
        <fullName evidence="1">UPF0276 protein PAMC26577_38075</fullName>
    </recommendedName>
</protein>
<dbReference type="PANTHER" id="PTHR42194">
    <property type="entry name" value="UPF0276 PROTEIN HI_1600"/>
    <property type="match status" value="1"/>
</dbReference>
<dbReference type="Gene3D" id="3.20.20.150">
    <property type="entry name" value="Divalent-metal-dependent TIM barrel enzymes"/>
    <property type="match status" value="1"/>
</dbReference>
<gene>
    <name evidence="2" type="ORF">PAMC26577_38075</name>
</gene>
<dbReference type="RefSeq" id="WP_062174857.1">
    <property type="nucleotide sequence ID" value="NZ_NBTZ01000161.1"/>
</dbReference>
<dbReference type="Proteomes" id="UP000195221">
    <property type="component" value="Unassembled WGS sequence"/>
</dbReference>
<dbReference type="PANTHER" id="PTHR42194:SF1">
    <property type="entry name" value="UPF0276 PROTEIN HI_1600"/>
    <property type="match status" value="1"/>
</dbReference>
<evidence type="ECO:0000313" key="3">
    <source>
        <dbReference type="Proteomes" id="UP000195221"/>
    </source>
</evidence>
<dbReference type="HAMAP" id="MF_00697">
    <property type="entry name" value="UPF0276"/>
    <property type="match status" value="1"/>
</dbReference>
<comment type="similarity">
    <text evidence="1">Belongs to the UPF0276 family.</text>
</comment>
<dbReference type="EMBL" id="NBTZ01000161">
    <property type="protein sequence ID" value="OTP66398.1"/>
    <property type="molecule type" value="Genomic_DNA"/>
</dbReference>
<dbReference type="NCBIfam" id="NF003818">
    <property type="entry name" value="PRK05409.1"/>
    <property type="match status" value="1"/>
</dbReference>
<evidence type="ECO:0000256" key="1">
    <source>
        <dbReference type="HAMAP-Rule" id="MF_00697"/>
    </source>
</evidence>
<reference evidence="2 3" key="1">
    <citation type="submission" date="2017-03" db="EMBL/GenBank/DDBJ databases">
        <title>Genome analysis of strain PAMC 26577.</title>
        <authorList>
            <person name="Oh H.-M."/>
            <person name="Yang J.-A."/>
        </authorList>
    </citation>
    <scope>NUCLEOTIDE SEQUENCE [LARGE SCALE GENOMIC DNA]</scope>
    <source>
        <strain evidence="2 3">PAMC 26577</strain>
    </source>
</reference>
<dbReference type="AlphaFoldDB" id="A0A242M5D1"/>
<proteinExistence type="inferred from homology"/>
<accession>A0A242M5D1</accession>
<dbReference type="Pfam" id="PF05114">
    <property type="entry name" value="MbnB_TglH_ChrH"/>
    <property type="match status" value="1"/>
</dbReference>
<comment type="caution">
    <text evidence="2">The sequence shown here is derived from an EMBL/GenBank/DDBJ whole genome shotgun (WGS) entry which is preliminary data.</text>
</comment>
<organism evidence="2 3">
    <name type="scientific">Caballeronia sordidicola</name>
    <name type="common">Burkholderia sordidicola</name>
    <dbReference type="NCBI Taxonomy" id="196367"/>
    <lineage>
        <taxon>Bacteria</taxon>
        <taxon>Pseudomonadati</taxon>
        <taxon>Pseudomonadota</taxon>
        <taxon>Betaproteobacteria</taxon>
        <taxon>Burkholderiales</taxon>
        <taxon>Burkholderiaceae</taxon>
        <taxon>Caballeronia</taxon>
    </lineage>
</organism>
<dbReference type="SUPFAM" id="SSF51658">
    <property type="entry name" value="Xylose isomerase-like"/>
    <property type="match status" value="1"/>
</dbReference>
<evidence type="ECO:0000313" key="2">
    <source>
        <dbReference type="EMBL" id="OTP66398.1"/>
    </source>
</evidence>
<name>A0A242M5D1_CABSO</name>
<dbReference type="InterPro" id="IPR036237">
    <property type="entry name" value="Xyl_isomerase-like_sf"/>
</dbReference>
<dbReference type="InterPro" id="IPR007801">
    <property type="entry name" value="MbnB/TglH/ChrH"/>
</dbReference>
<sequence>MIDQTRNTGAGVGFKPIHFEAALACTEAGLWYEVHPENYMVDGGPRLALLEAIRARRPVSLHGVSLSLAADCSPDSDHLKRLKSLANRIEPALVSEHLAWSTWRGQYHPDLLPFPRSHEALARVCDNVEKTQEVLGRRIAIENPTHYGELKGHDWGELDFFSELTRRTGCGILLDVNNVYLSAYNLGFDANDYIDNVPCDVVLEIHLAGHGEDGESALLIDSHAAPVADPVWDLFERLVARIGARPTIIERDDEIPPFDVLLGERARAQSVLDAAMAEAK</sequence>